<dbReference type="PANTHER" id="PTHR43791:SF65">
    <property type="entry name" value="MAJOR FACILITATOR SUPERFAMILY (MFS) PROFILE DOMAIN-CONTAINING PROTEIN-RELATED"/>
    <property type="match status" value="1"/>
</dbReference>
<evidence type="ECO:0000256" key="4">
    <source>
        <dbReference type="ARBA" id="ARBA00022989"/>
    </source>
</evidence>
<evidence type="ECO:0000256" key="3">
    <source>
        <dbReference type="ARBA" id="ARBA00022692"/>
    </source>
</evidence>
<dbReference type="FunFam" id="1.20.1250.20:FF:000106">
    <property type="entry name" value="MFS transporter, putative"/>
    <property type="match status" value="1"/>
</dbReference>
<gene>
    <name evidence="8" type="ORF">LshimejAT787_0602250</name>
</gene>
<evidence type="ECO:0000256" key="7">
    <source>
        <dbReference type="SAM" id="Phobius"/>
    </source>
</evidence>
<reference evidence="8" key="1">
    <citation type="submission" date="2022-07" db="EMBL/GenBank/DDBJ databases">
        <title>The genome of Lyophyllum shimeji provides insight into the initial evolution of ectomycorrhizal fungal genome.</title>
        <authorList>
            <person name="Kobayashi Y."/>
            <person name="Shibata T."/>
            <person name="Hirakawa H."/>
            <person name="Shigenobu S."/>
            <person name="Nishiyama T."/>
            <person name="Yamada A."/>
            <person name="Hasebe M."/>
            <person name="Kawaguchi M."/>
        </authorList>
    </citation>
    <scope>NUCLEOTIDE SEQUENCE</scope>
    <source>
        <strain evidence="8">AT787</strain>
    </source>
</reference>
<dbReference type="OrthoDB" id="1935484at2759"/>
<dbReference type="PANTHER" id="PTHR43791">
    <property type="entry name" value="PERMEASE-RELATED"/>
    <property type="match status" value="1"/>
</dbReference>
<protein>
    <submittedName>
        <fullName evidence="8">MFS general substrate transporter</fullName>
    </submittedName>
</protein>
<name>A0A9P3PP96_LYOSH</name>
<keyword evidence="4 7" id="KW-1133">Transmembrane helix</keyword>
<dbReference type="Proteomes" id="UP001063166">
    <property type="component" value="Unassembled WGS sequence"/>
</dbReference>
<keyword evidence="2" id="KW-0813">Transport</keyword>
<evidence type="ECO:0000256" key="5">
    <source>
        <dbReference type="ARBA" id="ARBA00023136"/>
    </source>
</evidence>
<evidence type="ECO:0000256" key="6">
    <source>
        <dbReference type="SAM" id="MobiDB-lite"/>
    </source>
</evidence>
<keyword evidence="9" id="KW-1185">Reference proteome</keyword>
<organism evidence="8 9">
    <name type="scientific">Lyophyllum shimeji</name>
    <name type="common">Hon-shimeji</name>
    <name type="synonym">Tricholoma shimeji</name>
    <dbReference type="NCBI Taxonomy" id="47721"/>
    <lineage>
        <taxon>Eukaryota</taxon>
        <taxon>Fungi</taxon>
        <taxon>Dikarya</taxon>
        <taxon>Basidiomycota</taxon>
        <taxon>Agaricomycotina</taxon>
        <taxon>Agaricomycetes</taxon>
        <taxon>Agaricomycetidae</taxon>
        <taxon>Agaricales</taxon>
        <taxon>Tricholomatineae</taxon>
        <taxon>Lyophyllaceae</taxon>
        <taxon>Lyophyllum</taxon>
    </lineage>
</organism>
<feature type="transmembrane region" description="Helical" evidence="7">
    <location>
        <begin position="250"/>
        <end position="271"/>
    </location>
</feature>
<dbReference type="GO" id="GO:0016020">
    <property type="term" value="C:membrane"/>
    <property type="evidence" value="ECO:0007669"/>
    <property type="project" value="UniProtKB-SubCell"/>
</dbReference>
<evidence type="ECO:0000313" key="8">
    <source>
        <dbReference type="EMBL" id="GLB39063.1"/>
    </source>
</evidence>
<accession>A0A9P3PP96</accession>
<dbReference type="AlphaFoldDB" id="A0A9P3PP96"/>
<dbReference type="EMBL" id="BRPK01000006">
    <property type="protein sequence ID" value="GLB39063.1"/>
    <property type="molecule type" value="Genomic_DNA"/>
</dbReference>
<comment type="caution">
    <text evidence="8">The sequence shown here is derived from an EMBL/GenBank/DDBJ whole genome shotgun (WGS) entry which is preliminary data.</text>
</comment>
<keyword evidence="3 7" id="KW-0812">Transmembrane</keyword>
<proteinExistence type="predicted"/>
<evidence type="ECO:0000256" key="1">
    <source>
        <dbReference type="ARBA" id="ARBA00004141"/>
    </source>
</evidence>
<dbReference type="InterPro" id="IPR036259">
    <property type="entry name" value="MFS_trans_sf"/>
</dbReference>
<evidence type="ECO:0000313" key="9">
    <source>
        <dbReference type="Proteomes" id="UP001063166"/>
    </source>
</evidence>
<evidence type="ECO:0000256" key="2">
    <source>
        <dbReference type="ARBA" id="ARBA00022448"/>
    </source>
</evidence>
<keyword evidence="5 7" id="KW-0472">Membrane</keyword>
<dbReference type="GO" id="GO:0022857">
    <property type="term" value="F:transmembrane transporter activity"/>
    <property type="evidence" value="ECO:0007669"/>
    <property type="project" value="TreeGrafter"/>
</dbReference>
<dbReference type="Gene3D" id="1.20.1250.20">
    <property type="entry name" value="MFS general substrate transporter like domains"/>
    <property type="match status" value="1"/>
</dbReference>
<dbReference type="SUPFAM" id="SSF103473">
    <property type="entry name" value="MFS general substrate transporter"/>
    <property type="match status" value="1"/>
</dbReference>
<sequence>MNAAATPESVRKQPVDFPGSSESSILTLHKKSLQVDSKSITSDDLQDAEPAAFKLSDWLFRRHSSKPLDLDSTATRRSVYDDPNLAEHYWPKLEYENIHRFDPKARWTYREEQALVGKIDWKVMLWAAISFSALNLDRNNLTQANTDNFLLDLKLTTNDFNYGNTVFRRAFLYAELPSQLVSKRIGPDRWIPMQMCMWSIVTAAQFFLNGRPSFLLCRALLGFIQGGFIPDLILYLSYFYTKTELPLRLALFRMSSNLCSIVGSFIAFGVLHMRGVAGRAGWRCSSVAEPPQKIQIDTYFH</sequence>
<feature type="region of interest" description="Disordered" evidence="6">
    <location>
        <begin position="1"/>
        <end position="23"/>
    </location>
</feature>
<comment type="subcellular location">
    <subcellularLocation>
        <location evidence="1">Membrane</location>
        <topology evidence="1">Multi-pass membrane protein</topology>
    </subcellularLocation>
</comment>
<feature type="transmembrane region" description="Helical" evidence="7">
    <location>
        <begin position="215"/>
        <end position="238"/>
    </location>
</feature>